<evidence type="ECO:0000256" key="4">
    <source>
        <dbReference type="ARBA" id="ARBA00012949"/>
    </source>
</evidence>
<comment type="similarity">
    <text evidence="3">Belongs to the cytochrome c oxidase subunit 2 family.</text>
</comment>
<evidence type="ECO:0000256" key="16">
    <source>
        <dbReference type="SAM" id="Phobius"/>
    </source>
</evidence>
<evidence type="ECO:0000313" key="18">
    <source>
        <dbReference type="EMBL" id="QIX04646.1"/>
    </source>
</evidence>
<gene>
    <name evidence="18" type="primary">cox2</name>
</gene>
<dbReference type="Gene3D" id="2.60.40.420">
    <property type="entry name" value="Cupredoxins - blue copper proteins"/>
    <property type="match status" value="1"/>
</dbReference>
<dbReference type="Gene3D" id="1.10.287.90">
    <property type="match status" value="1"/>
</dbReference>
<evidence type="ECO:0000256" key="14">
    <source>
        <dbReference type="ARBA" id="ARBA00031389"/>
    </source>
</evidence>
<comment type="cofactor">
    <cofactor evidence="1">
        <name>Cu cation</name>
        <dbReference type="ChEBI" id="CHEBI:23378"/>
    </cofactor>
</comment>
<dbReference type="InterPro" id="IPR008972">
    <property type="entry name" value="Cupredoxin"/>
</dbReference>
<dbReference type="PRINTS" id="PR01166">
    <property type="entry name" value="CYCOXIDASEII"/>
</dbReference>
<evidence type="ECO:0000256" key="9">
    <source>
        <dbReference type="ARBA" id="ARBA00022967"/>
    </source>
</evidence>
<evidence type="ECO:0000256" key="10">
    <source>
        <dbReference type="ARBA" id="ARBA00022982"/>
    </source>
</evidence>
<keyword evidence="9" id="KW-1278">Translocase</keyword>
<dbReference type="GO" id="GO:0016020">
    <property type="term" value="C:membrane"/>
    <property type="evidence" value="ECO:0007669"/>
    <property type="project" value="UniProtKB-SubCell"/>
</dbReference>
<comment type="catalytic activity">
    <reaction evidence="15">
        <text>4 Fe(II)-[cytochrome c] + O2 + 8 H(+)(in) = 4 Fe(III)-[cytochrome c] + 2 H2O + 4 H(+)(out)</text>
        <dbReference type="Rhea" id="RHEA:11436"/>
        <dbReference type="Rhea" id="RHEA-COMP:10350"/>
        <dbReference type="Rhea" id="RHEA-COMP:14399"/>
        <dbReference type="ChEBI" id="CHEBI:15377"/>
        <dbReference type="ChEBI" id="CHEBI:15378"/>
        <dbReference type="ChEBI" id="CHEBI:15379"/>
        <dbReference type="ChEBI" id="CHEBI:29033"/>
        <dbReference type="ChEBI" id="CHEBI:29034"/>
        <dbReference type="EC" id="7.1.1.9"/>
    </reaction>
    <physiologicalReaction direction="left-to-right" evidence="15">
        <dbReference type="Rhea" id="RHEA:11437"/>
    </physiologicalReaction>
</comment>
<dbReference type="SUPFAM" id="SSF49503">
    <property type="entry name" value="Cupredoxins"/>
    <property type="match status" value="1"/>
</dbReference>
<dbReference type="PANTHER" id="PTHR22888">
    <property type="entry name" value="CYTOCHROME C OXIDASE, SUBUNIT II"/>
    <property type="match status" value="1"/>
</dbReference>
<keyword evidence="8" id="KW-0460">Magnesium</keyword>
<keyword evidence="10" id="KW-0249">Electron transport</keyword>
<accession>A0A6H0YBR9</accession>
<evidence type="ECO:0000256" key="2">
    <source>
        <dbReference type="ARBA" id="ARBA00004141"/>
    </source>
</evidence>
<dbReference type="InterPro" id="IPR002429">
    <property type="entry name" value="CcO_II-like_C"/>
</dbReference>
<keyword evidence="13 16" id="KW-0472">Membrane</keyword>
<protein>
    <recommendedName>
        <fullName evidence="4">cytochrome-c oxidase</fullName>
        <ecNumber evidence="4">7.1.1.9</ecNumber>
    </recommendedName>
    <alternativeName>
        <fullName evidence="14">Cytochrome c oxidase polypeptide II</fullName>
    </alternativeName>
</protein>
<evidence type="ECO:0000256" key="5">
    <source>
        <dbReference type="ARBA" id="ARBA00022448"/>
    </source>
</evidence>
<dbReference type="InterPro" id="IPR045187">
    <property type="entry name" value="CcO_II"/>
</dbReference>
<geneLocation type="mitochondrion" evidence="18"/>
<evidence type="ECO:0000256" key="13">
    <source>
        <dbReference type="ARBA" id="ARBA00023136"/>
    </source>
</evidence>
<dbReference type="SUPFAM" id="SSF81464">
    <property type="entry name" value="Cytochrome c oxidase subunit II-like, transmembrane region"/>
    <property type="match status" value="1"/>
</dbReference>
<evidence type="ECO:0000259" key="17">
    <source>
        <dbReference type="PROSITE" id="PS50857"/>
    </source>
</evidence>
<evidence type="ECO:0000256" key="11">
    <source>
        <dbReference type="ARBA" id="ARBA00022989"/>
    </source>
</evidence>
<keyword evidence="5" id="KW-0813">Transport</keyword>
<evidence type="ECO:0000256" key="12">
    <source>
        <dbReference type="ARBA" id="ARBA00023008"/>
    </source>
</evidence>
<reference evidence="18" key="2">
    <citation type="journal article" date="2020" name="Parasit. Vectors">
        <title>Molecular phylogenetics and mitogenomics of three avian dicrocoeliids (Digenea: Dicrocoeliidae) and comparison with mammalian dicrocoeliids.</title>
        <authorList>
            <person name="Suleman"/>
            <person name="Khan M.S."/>
            <person name="Tkach V.V."/>
            <person name="Muhammad N."/>
            <person name="Zhang D."/>
            <person name="Zhu X.Q."/>
            <person name="Ma J."/>
        </authorList>
    </citation>
    <scope>NUCLEOTIDE SEQUENCE</scope>
    <source>
        <strain evidence="18">PakPr2</strain>
    </source>
</reference>
<evidence type="ECO:0000256" key="15">
    <source>
        <dbReference type="ARBA" id="ARBA00049512"/>
    </source>
</evidence>
<keyword evidence="6 16" id="KW-0812">Transmembrane</keyword>
<dbReference type="GO" id="GO:0042773">
    <property type="term" value="P:ATP synthesis coupled electron transport"/>
    <property type="evidence" value="ECO:0007669"/>
    <property type="project" value="TreeGrafter"/>
</dbReference>
<dbReference type="InterPro" id="IPR001505">
    <property type="entry name" value="Copper_CuA"/>
</dbReference>
<name>A0A6H0YBR9_9TREM</name>
<organism evidence="18">
    <name type="scientific">Brachydistomum sp. PakPr2</name>
    <dbReference type="NCBI Taxonomy" id="2714095"/>
    <lineage>
        <taxon>Eukaryota</taxon>
        <taxon>Metazoa</taxon>
        <taxon>Spiralia</taxon>
        <taxon>Lophotrochozoa</taxon>
        <taxon>Platyhelminthes</taxon>
        <taxon>Trematoda</taxon>
        <taxon>Digenea</taxon>
        <taxon>Plagiorchiida</taxon>
        <taxon>Xiphidiata</taxon>
        <taxon>Gorgoderoidea</taxon>
        <taxon>Dicrocoeliidae</taxon>
        <taxon>Brachydistomum</taxon>
    </lineage>
</organism>
<dbReference type="PROSITE" id="PS50857">
    <property type="entry name" value="COX2_CUA"/>
    <property type="match status" value="1"/>
</dbReference>
<reference evidence="18" key="1">
    <citation type="submission" date="2019-03" db="EMBL/GenBank/DDBJ databases">
        <authorList>
            <person name="Suleman S."/>
            <person name="Ma J."/>
            <person name="Khan M.S."/>
            <person name="Tkach V.V."/>
            <person name="Zhang D."/>
            <person name="Zhu X.Q."/>
        </authorList>
    </citation>
    <scope>NUCLEOTIDE SEQUENCE</scope>
    <source>
        <strain evidence="18">PakPr2</strain>
    </source>
</reference>
<feature type="transmembrane region" description="Helical" evidence="16">
    <location>
        <begin position="63"/>
        <end position="81"/>
    </location>
</feature>
<dbReference type="PROSITE" id="PS00078">
    <property type="entry name" value="COX2"/>
    <property type="match status" value="1"/>
</dbReference>
<dbReference type="PANTHER" id="PTHR22888:SF9">
    <property type="entry name" value="CYTOCHROME C OXIDASE SUBUNIT 2"/>
    <property type="match status" value="1"/>
</dbReference>
<keyword evidence="18" id="KW-0496">Mitochondrion</keyword>
<dbReference type="InterPro" id="IPR036257">
    <property type="entry name" value="Cyt_c_oxidase_su2_TM_sf"/>
</dbReference>
<comment type="subcellular location">
    <subcellularLocation>
        <location evidence="2">Membrane</location>
        <topology evidence="2">Multi-pass membrane protein</topology>
    </subcellularLocation>
</comment>
<evidence type="ECO:0000256" key="7">
    <source>
        <dbReference type="ARBA" id="ARBA00022723"/>
    </source>
</evidence>
<dbReference type="EMBL" id="MK685273">
    <property type="protein sequence ID" value="QIX04646.1"/>
    <property type="molecule type" value="Genomic_DNA"/>
</dbReference>
<dbReference type="AlphaFoldDB" id="A0A6H0YBR9"/>
<proteinExistence type="inferred from homology"/>
<dbReference type="GO" id="GO:0004129">
    <property type="term" value="F:cytochrome-c oxidase activity"/>
    <property type="evidence" value="ECO:0007669"/>
    <property type="project" value="UniProtKB-EC"/>
</dbReference>
<dbReference type="Pfam" id="PF00116">
    <property type="entry name" value="COX2"/>
    <property type="match status" value="1"/>
</dbReference>
<evidence type="ECO:0000256" key="8">
    <source>
        <dbReference type="ARBA" id="ARBA00022842"/>
    </source>
</evidence>
<keyword evidence="12" id="KW-0186">Copper</keyword>
<evidence type="ECO:0000256" key="6">
    <source>
        <dbReference type="ARBA" id="ARBA00022692"/>
    </source>
</evidence>
<sequence length="210" mass="23813">MLVGRLFCVWSMLLNYCLYQDLVRCMLFVCCFVAMWVFVALGWQFCDSCVLLSLEDEDDPVEFAWTVIPTFMIAFLCYYNLRCLGPDLYTPVDKVVNIIGRQWYWSYAYSNCSGGYDSLIGDFLSSVDKPLRLYVNECYSFAVTSSDVIHSFVLPSLNLKVDAVPGRINQINFLSDRVGVFVGYCSELCGAGHSYMPIVVEIVARSVKGK</sequence>
<dbReference type="GO" id="GO:0005507">
    <property type="term" value="F:copper ion binding"/>
    <property type="evidence" value="ECO:0007669"/>
    <property type="project" value="InterPro"/>
</dbReference>
<feature type="transmembrane region" description="Helical" evidence="16">
    <location>
        <begin position="21"/>
        <end position="43"/>
    </location>
</feature>
<keyword evidence="11 16" id="KW-1133">Transmembrane helix</keyword>
<dbReference type="EC" id="7.1.1.9" evidence="4"/>
<evidence type="ECO:0000256" key="1">
    <source>
        <dbReference type="ARBA" id="ARBA00001935"/>
    </source>
</evidence>
<feature type="domain" description="Cytochrome oxidase subunit II copper A binding" evidence="17">
    <location>
        <begin position="91"/>
        <end position="210"/>
    </location>
</feature>
<keyword evidence="7" id="KW-0479">Metal-binding</keyword>
<evidence type="ECO:0000256" key="3">
    <source>
        <dbReference type="ARBA" id="ARBA00007866"/>
    </source>
</evidence>